<accession>A0A212KC70</accession>
<dbReference type="PANTHER" id="PTHR11785">
    <property type="entry name" value="AMINO ACID TRANSPORTER"/>
    <property type="match status" value="1"/>
</dbReference>
<proteinExistence type="predicted"/>
<name>A0A212KC70_9FIRM</name>
<protein>
    <recommendedName>
        <fullName evidence="6">Serine/threonine exchanger SteT</fullName>
    </recommendedName>
</protein>
<evidence type="ECO:0000256" key="3">
    <source>
        <dbReference type="ARBA" id="ARBA00022989"/>
    </source>
</evidence>
<dbReference type="PANTHER" id="PTHR11785:SF512">
    <property type="entry name" value="SOBREMESA, ISOFORM B"/>
    <property type="match status" value="1"/>
</dbReference>
<evidence type="ECO:0008006" key="6">
    <source>
        <dbReference type="Google" id="ProtNLM"/>
    </source>
</evidence>
<reference evidence="5" key="1">
    <citation type="submission" date="2016-04" db="EMBL/GenBank/DDBJ databases">
        <authorList>
            <person name="Evans L.H."/>
            <person name="Alamgir A."/>
            <person name="Owens N."/>
            <person name="Weber N.D."/>
            <person name="Virtaneva K."/>
            <person name="Barbian K."/>
            <person name="Babar A."/>
            <person name="Rosenke K."/>
        </authorList>
    </citation>
    <scope>NUCLEOTIDE SEQUENCE</scope>
    <source>
        <strain evidence="5">86</strain>
    </source>
</reference>
<dbReference type="InterPro" id="IPR050598">
    <property type="entry name" value="AminoAcid_Transporter"/>
</dbReference>
<dbReference type="Gene3D" id="1.20.1740.10">
    <property type="entry name" value="Amino acid/polyamine transporter I"/>
    <property type="match status" value="1"/>
</dbReference>
<dbReference type="GO" id="GO:0016020">
    <property type="term" value="C:membrane"/>
    <property type="evidence" value="ECO:0007669"/>
    <property type="project" value="UniProtKB-SubCell"/>
</dbReference>
<organism evidence="5">
    <name type="scientific">uncultured Eubacteriales bacterium</name>
    <dbReference type="NCBI Taxonomy" id="172733"/>
    <lineage>
        <taxon>Bacteria</taxon>
        <taxon>Bacillati</taxon>
        <taxon>Bacillota</taxon>
        <taxon>Clostridia</taxon>
        <taxon>Eubacteriales</taxon>
        <taxon>environmental samples</taxon>
    </lineage>
</organism>
<keyword evidence="2" id="KW-0812">Transmembrane</keyword>
<gene>
    <name evidence="5" type="ORF">KL86CLO1_12619</name>
</gene>
<sequence>MEKRNYGLFTAVAMITGIVIGSGIFFKSDNILVWTNGSIVDGVLVFVLAAIAIIFGSLSISQLATMTDKPGGIITYAEEFCSMPVGCAFGWFQSMAYLPSITAVVAWVGGIYTCILFQFPNTLENQILIGAGYILLLFFFNILSAKLGGYIQNGTTIIKLIPLFVIAIAGLIAGDPVQVITETPRSIGMTGLMSAIPPIAFSFDGWAISTAICHEIKDSKKNLPRALIISPILILIVYVLYFVGISTLVGPQRVAEMGDEHVNYAASLLFGSVGTKVILVFVLTSILGTVNGIILGSIRLPYAMGLRNMLPGADILKRENHKLGGMPVNSAICAFLFSIVWLVVHYVTQKYQLLPNSDVSEISIVTNYLGYIVLYVAVIRLARQGKIKSLWSGYVVPVCAIVGALIILMGGLQNPLFGMYMLLSLAVVGAALIYARVNKNRILLV</sequence>
<evidence type="ECO:0000256" key="4">
    <source>
        <dbReference type="ARBA" id="ARBA00023136"/>
    </source>
</evidence>
<dbReference type="GO" id="GO:0015179">
    <property type="term" value="F:L-amino acid transmembrane transporter activity"/>
    <property type="evidence" value="ECO:0007669"/>
    <property type="project" value="TreeGrafter"/>
</dbReference>
<dbReference type="PIRSF" id="PIRSF006060">
    <property type="entry name" value="AA_transporter"/>
    <property type="match status" value="1"/>
</dbReference>
<dbReference type="InterPro" id="IPR002293">
    <property type="entry name" value="AA/rel_permease1"/>
</dbReference>
<comment type="subcellular location">
    <subcellularLocation>
        <location evidence="1">Membrane</location>
        <topology evidence="1">Multi-pass membrane protein</topology>
    </subcellularLocation>
</comment>
<dbReference type="AlphaFoldDB" id="A0A212KC70"/>
<evidence type="ECO:0000256" key="2">
    <source>
        <dbReference type="ARBA" id="ARBA00022692"/>
    </source>
</evidence>
<keyword evidence="4" id="KW-0472">Membrane</keyword>
<dbReference type="Pfam" id="PF13520">
    <property type="entry name" value="AA_permease_2"/>
    <property type="match status" value="1"/>
</dbReference>
<evidence type="ECO:0000256" key="1">
    <source>
        <dbReference type="ARBA" id="ARBA00004141"/>
    </source>
</evidence>
<keyword evidence="3" id="KW-1133">Transmembrane helix</keyword>
<evidence type="ECO:0000313" key="5">
    <source>
        <dbReference type="EMBL" id="SBW09276.1"/>
    </source>
</evidence>
<dbReference type="EMBL" id="FLUN01000001">
    <property type="protein sequence ID" value="SBW09276.1"/>
    <property type="molecule type" value="Genomic_DNA"/>
</dbReference>